<keyword evidence="4" id="KW-0238">DNA-binding</keyword>
<dbReference type="PANTHER" id="PTHR30405">
    <property type="entry name" value="TRANSPOSASE"/>
    <property type="match status" value="1"/>
</dbReference>
<dbReference type="Pfam" id="PF07282">
    <property type="entry name" value="Cas12f1-like_TNB"/>
    <property type="match status" value="1"/>
</dbReference>
<dbReference type="NCBIfam" id="NF040570">
    <property type="entry name" value="guided_TnpB"/>
    <property type="match status" value="1"/>
</dbReference>
<evidence type="ECO:0000256" key="3">
    <source>
        <dbReference type="ARBA" id="ARBA00022578"/>
    </source>
</evidence>
<dbReference type="PANTHER" id="PTHR30405:SF11">
    <property type="entry name" value="RNA-GUIDED DNA ENDONUCLEASE RV2885C-RELATED"/>
    <property type="match status" value="1"/>
</dbReference>
<evidence type="ECO:0000313" key="9">
    <source>
        <dbReference type="Proteomes" id="UP000654345"/>
    </source>
</evidence>
<evidence type="ECO:0000259" key="7">
    <source>
        <dbReference type="Pfam" id="PF07282"/>
    </source>
</evidence>
<evidence type="ECO:0000256" key="2">
    <source>
        <dbReference type="ARBA" id="ARBA00011044"/>
    </source>
</evidence>
<evidence type="ECO:0000256" key="5">
    <source>
        <dbReference type="ARBA" id="ARBA00023172"/>
    </source>
</evidence>
<feature type="domain" description="Probable transposase IS891/IS1136/IS1341" evidence="6">
    <location>
        <begin position="165"/>
        <end position="268"/>
    </location>
</feature>
<dbReference type="RefSeq" id="WP_201376337.1">
    <property type="nucleotide sequence ID" value="NZ_BNJG01000004.1"/>
</dbReference>
<reference evidence="8 9" key="1">
    <citation type="journal article" date="2021" name="Int. J. Syst. Evol. Microbiol.">
        <title>Reticulibacter mediterranei gen. nov., sp. nov., within the new family Reticulibacteraceae fam. nov., and Ktedonospora formicarum gen. nov., sp. nov., Ktedonobacter robiniae sp. nov., Dictyobacter formicarum sp. nov. and Dictyobacter arantiisoli sp. nov., belonging to the class Ktedonobacteria.</title>
        <authorList>
            <person name="Yabe S."/>
            <person name="Zheng Y."/>
            <person name="Wang C.M."/>
            <person name="Sakai Y."/>
            <person name="Abe K."/>
            <person name="Yokota A."/>
            <person name="Donadio S."/>
            <person name="Cavaletti L."/>
            <person name="Monciardini P."/>
        </authorList>
    </citation>
    <scope>NUCLEOTIDE SEQUENCE [LARGE SCALE GENOMIC DNA]</scope>
    <source>
        <strain evidence="8 9">SOSP1-30</strain>
    </source>
</reference>
<accession>A0ABQ3V5C7</accession>
<comment type="similarity">
    <text evidence="2">In the N-terminal section; belongs to the transposase 2 family.</text>
</comment>
<evidence type="ECO:0000259" key="6">
    <source>
        <dbReference type="Pfam" id="PF01385"/>
    </source>
</evidence>
<feature type="domain" description="Cas12f1-like TNB" evidence="7">
    <location>
        <begin position="301"/>
        <end position="361"/>
    </location>
</feature>
<dbReference type="InterPro" id="IPR010095">
    <property type="entry name" value="Cas12f1-like_TNB"/>
</dbReference>
<dbReference type="NCBIfam" id="TIGR01766">
    <property type="entry name" value="IS200/IS605 family accessory protein TnpB-like domain"/>
    <property type="match status" value="1"/>
</dbReference>
<comment type="similarity">
    <text evidence="1">In the C-terminal section; belongs to the transposase 35 family.</text>
</comment>
<keyword evidence="3" id="KW-0815">Transposition</keyword>
<sequence>MLIQRTVPIMIEPDSDVERTIEVFREVQHALSEPCFNGGKPLGALALQRACYHQVKGSLSAQMTISAIRLVSAAYASAKSNKKPAQRPFLFKKARALFLVGKRGRDADFRKGGTLSIWTVAGRKHLTYSIPRDFETTLKNATEIDSLTILKRNGKLIGRVTLTLDAPEPQGILPVGIDLNETNALVAVDPDGHTLFVSGKDIKVKNRRTAKTRARLQRKHATRKAEKKDTRSLRRLLKRLGRTQHNRTRTFAQQTAKQLITFTPEKAVLVFEDLHLPKPEKGKLKGKAPRRRMSLWQRRLIRTCVENKAQECGLTVTQVNPAYTSKNCSRCGLRGVRKRHAFSCPHCGHTDHADRNAAVNIRNRYTAFRGSGLLSISPEAQS</sequence>
<comment type="caution">
    <text evidence="8">The sequence shown here is derived from an EMBL/GenBank/DDBJ whole genome shotgun (WGS) entry which is preliminary data.</text>
</comment>
<evidence type="ECO:0000313" key="8">
    <source>
        <dbReference type="EMBL" id="GHO60172.1"/>
    </source>
</evidence>
<proteinExistence type="inferred from homology"/>
<protein>
    <submittedName>
        <fullName evidence="8">Transposase</fullName>
    </submittedName>
</protein>
<dbReference type="Pfam" id="PF01385">
    <property type="entry name" value="OrfB_IS605"/>
    <property type="match status" value="1"/>
</dbReference>
<evidence type="ECO:0000256" key="4">
    <source>
        <dbReference type="ARBA" id="ARBA00023125"/>
    </source>
</evidence>
<organism evidence="8 9">
    <name type="scientific">Ktedonobacter robiniae</name>
    <dbReference type="NCBI Taxonomy" id="2778365"/>
    <lineage>
        <taxon>Bacteria</taxon>
        <taxon>Bacillati</taxon>
        <taxon>Chloroflexota</taxon>
        <taxon>Ktedonobacteria</taxon>
        <taxon>Ktedonobacterales</taxon>
        <taxon>Ktedonobacteraceae</taxon>
        <taxon>Ktedonobacter</taxon>
    </lineage>
</organism>
<dbReference type="InterPro" id="IPR001959">
    <property type="entry name" value="Transposase"/>
</dbReference>
<dbReference type="InterPro" id="IPR051399">
    <property type="entry name" value="RNA-guided_DNA_endo/Transpos"/>
</dbReference>
<name>A0ABQ3V5C7_9CHLR</name>
<keyword evidence="9" id="KW-1185">Reference proteome</keyword>
<keyword evidence="5" id="KW-0233">DNA recombination</keyword>
<dbReference type="EMBL" id="BNJG01000004">
    <property type="protein sequence ID" value="GHO60172.1"/>
    <property type="molecule type" value="Genomic_DNA"/>
</dbReference>
<dbReference type="Proteomes" id="UP000654345">
    <property type="component" value="Unassembled WGS sequence"/>
</dbReference>
<evidence type="ECO:0000256" key="1">
    <source>
        <dbReference type="ARBA" id="ARBA00008761"/>
    </source>
</evidence>
<gene>
    <name evidence="8" type="ORF">KSB_86470</name>
</gene>